<dbReference type="RefSeq" id="XP_013319362.1">
    <property type="nucleotide sequence ID" value="XM_013463908.1"/>
</dbReference>
<accession>A0A0D2ESR9</accession>
<proteinExistence type="predicted"/>
<organism evidence="3 4">
    <name type="scientific">Exophiala xenobiotica</name>
    <dbReference type="NCBI Taxonomy" id="348802"/>
    <lineage>
        <taxon>Eukaryota</taxon>
        <taxon>Fungi</taxon>
        <taxon>Dikarya</taxon>
        <taxon>Ascomycota</taxon>
        <taxon>Pezizomycotina</taxon>
        <taxon>Eurotiomycetes</taxon>
        <taxon>Chaetothyriomycetidae</taxon>
        <taxon>Chaetothyriales</taxon>
        <taxon>Herpotrichiellaceae</taxon>
        <taxon>Exophiala</taxon>
    </lineage>
</organism>
<feature type="domain" description="Aminoglycoside phosphotransferase" evidence="2">
    <location>
        <begin position="175"/>
        <end position="360"/>
    </location>
</feature>
<dbReference type="PANTHER" id="PTHR21310">
    <property type="entry name" value="AMINOGLYCOSIDE PHOSPHOTRANSFERASE-RELATED-RELATED"/>
    <property type="match status" value="1"/>
</dbReference>
<evidence type="ECO:0000313" key="3">
    <source>
        <dbReference type="EMBL" id="KIW58778.1"/>
    </source>
</evidence>
<dbReference type="Proteomes" id="UP000054342">
    <property type="component" value="Unassembled WGS sequence"/>
</dbReference>
<name>A0A0D2ESR9_9EURO</name>
<evidence type="ECO:0000256" key="1">
    <source>
        <dbReference type="SAM" id="MobiDB-lite"/>
    </source>
</evidence>
<protein>
    <recommendedName>
        <fullName evidence="2">Aminoglycoside phosphotransferase domain-containing protein</fullName>
    </recommendedName>
</protein>
<dbReference type="Pfam" id="PF01636">
    <property type="entry name" value="APH"/>
    <property type="match status" value="1"/>
</dbReference>
<dbReference type="STRING" id="348802.A0A0D2ESR9"/>
<dbReference type="PANTHER" id="PTHR21310:SF58">
    <property type="entry name" value="AMINOGLYCOSIDE PHOSPHOTRANSFERASE DOMAIN-CONTAINING PROTEIN"/>
    <property type="match status" value="1"/>
</dbReference>
<keyword evidence="4" id="KW-1185">Reference proteome</keyword>
<dbReference type="InterPro" id="IPR051678">
    <property type="entry name" value="AGP_Transferase"/>
</dbReference>
<dbReference type="SUPFAM" id="SSF56112">
    <property type="entry name" value="Protein kinase-like (PK-like)"/>
    <property type="match status" value="1"/>
</dbReference>
<dbReference type="OrthoDB" id="5341676at2759"/>
<evidence type="ECO:0000313" key="4">
    <source>
        <dbReference type="Proteomes" id="UP000054342"/>
    </source>
</evidence>
<dbReference type="Gene3D" id="3.90.1200.10">
    <property type="match status" value="1"/>
</dbReference>
<dbReference type="EMBL" id="KN847318">
    <property type="protein sequence ID" value="KIW58778.1"/>
    <property type="molecule type" value="Genomic_DNA"/>
</dbReference>
<dbReference type="InterPro" id="IPR002575">
    <property type="entry name" value="Aminoglycoside_PTrfase"/>
</dbReference>
<feature type="compositionally biased region" description="Basic and acidic residues" evidence="1">
    <location>
        <begin position="20"/>
        <end position="29"/>
    </location>
</feature>
<dbReference type="GeneID" id="25325183"/>
<dbReference type="AlphaFoldDB" id="A0A0D2ESR9"/>
<dbReference type="InterPro" id="IPR011009">
    <property type="entry name" value="Kinase-like_dom_sf"/>
</dbReference>
<dbReference type="HOGENOM" id="CLU_021768_10_2_1"/>
<sequence>MITGKRPRSINDYDIDTPEPEQKAQKHEEPLSYTAELNERVLKKIKRRLRENPDIDLTTVIPSEYLERYAEGRKLDGLQETVTEYSEPKCTIFESSPTKELDQTNATPIDNLSQSRNDFDIPFALAPNVEQLLNCGCNDQDAMERRLQDLIRSGEIIWRSEVSSDLVVVKCNNDIVLKVIPFTSDHTEATTMRFLQDSMSEIPAPRLLGMVSCHFRTYVFMTYIPGTRLDSIWCQLDETQKRGIATELEVILQNMRQQAPLGTPLGGVASEGCKDTRRYTRTCERTLSTIPEFIDFLFSNPHFGGEVYTRLLRDMWTDQQSSVVFTHGDLEPMNILVRSCDNGSYQVSGLIDWEMSGWYPDWWESIKATNCLSTMTSKNDWALYLPTCISPRKHKVSWLLDRLWDAHVP</sequence>
<reference evidence="3 4" key="1">
    <citation type="submission" date="2015-01" db="EMBL/GenBank/DDBJ databases">
        <title>The Genome Sequence of Exophiala xenobiotica CBS118157.</title>
        <authorList>
            <consortium name="The Broad Institute Genomics Platform"/>
            <person name="Cuomo C."/>
            <person name="de Hoog S."/>
            <person name="Gorbushina A."/>
            <person name="Stielow B."/>
            <person name="Teixiera M."/>
            <person name="Abouelleil A."/>
            <person name="Chapman S.B."/>
            <person name="Priest M."/>
            <person name="Young S.K."/>
            <person name="Wortman J."/>
            <person name="Nusbaum C."/>
            <person name="Birren B."/>
        </authorList>
    </citation>
    <scope>NUCLEOTIDE SEQUENCE [LARGE SCALE GENOMIC DNA]</scope>
    <source>
        <strain evidence="3 4">CBS 118157</strain>
    </source>
</reference>
<feature type="region of interest" description="Disordered" evidence="1">
    <location>
        <begin position="1"/>
        <end position="29"/>
    </location>
</feature>
<gene>
    <name evidence="3" type="ORF">PV05_03275</name>
</gene>
<evidence type="ECO:0000259" key="2">
    <source>
        <dbReference type="Pfam" id="PF01636"/>
    </source>
</evidence>
<dbReference type="CDD" id="cd05120">
    <property type="entry name" value="APH_ChoK_like"/>
    <property type="match status" value="1"/>
</dbReference>